<evidence type="ECO:0000256" key="2">
    <source>
        <dbReference type="ARBA" id="ARBA00022448"/>
    </source>
</evidence>
<dbReference type="KEGG" id="sis:LS215_2482"/>
<organism evidence="9 10">
    <name type="scientific">Saccharolobus islandicus (strain L.S.2.15 / Lassen #1)</name>
    <name type="common">Sulfolobus islandicus</name>
    <dbReference type="NCBI Taxonomy" id="429572"/>
    <lineage>
        <taxon>Archaea</taxon>
        <taxon>Thermoproteota</taxon>
        <taxon>Thermoprotei</taxon>
        <taxon>Sulfolobales</taxon>
        <taxon>Sulfolobaceae</taxon>
        <taxon>Saccharolobus</taxon>
    </lineage>
</organism>
<keyword evidence="6 7" id="KW-0472">Membrane</keyword>
<keyword evidence="2 7" id="KW-0813">Transport</keyword>
<dbReference type="OrthoDB" id="44105at2157"/>
<dbReference type="GeneID" id="7808587"/>
<dbReference type="PANTHER" id="PTHR43163:SF6">
    <property type="entry name" value="DIPEPTIDE TRANSPORT SYSTEM PERMEASE PROTEIN DPPB-RELATED"/>
    <property type="match status" value="1"/>
</dbReference>
<dbReference type="HOGENOM" id="CLU_036879_1_0_2"/>
<dbReference type="GO" id="GO:0016787">
    <property type="term" value="F:hydrolase activity"/>
    <property type="evidence" value="ECO:0007669"/>
    <property type="project" value="UniProtKB-KW"/>
</dbReference>
<keyword evidence="5 7" id="KW-1133">Transmembrane helix</keyword>
<dbReference type="CDD" id="cd06261">
    <property type="entry name" value="TM_PBP2"/>
    <property type="match status" value="1"/>
</dbReference>
<name>C3ML43_SACI2</name>
<dbReference type="InterPro" id="IPR000515">
    <property type="entry name" value="MetI-like"/>
</dbReference>
<dbReference type="AlphaFoldDB" id="C3ML43"/>
<feature type="transmembrane region" description="Helical" evidence="7">
    <location>
        <begin position="285"/>
        <end position="312"/>
    </location>
</feature>
<evidence type="ECO:0000259" key="8">
    <source>
        <dbReference type="PROSITE" id="PS50928"/>
    </source>
</evidence>
<gene>
    <name evidence="9" type="ordered locus">LS215_2482</name>
</gene>
<feature type="transmembrane region" description="Helical" evidence="7">
    <location>
        <begin position="180"/>
        <end position="205"/>
    </location>
</feature>
<dbReference type="GO" id="GO:0005886">
    <property type="term" value="C:plasma membrane"/>
    <property type="evidence" value="ECO:0007669"/>
    <property type="project" value="UniProtKB-SubCell"/>
</dbReference>
<feature type="transmembrane region" description="Helical" evidence="7">
    <location>
        <begin position="40"/>
        <end position="59"/>
    </location>
</feature>
<dbReference type="SUPFAM" id="SSF161098">
    <property type="entry name" value="MetI-like"/>
    <property type="match status" value="1"/>
</dbReference>
<reference evidence="9 10" key="1">
    <citation type="journal article" date="2009" name="Proc. Natl. Acad. Sci. U.S.A.">
        <title>Biogeography of the Sulfolobus islandicus pan-genome.</title>
        <authorList>
            <person name="Reno M.L."/>
            <person name="Held N.L."/>
            <person name="Fields C.J."/>
            <person name="Burke P.V."/>
            <person name="Whitaker R.J."/>
        </authorList>
    </citation>
    <scope>NUCLEOTIDE SEQUENCE [LARGE SCALE GENOMIC DNA]</scope>
    <source>
        <strain evidence="10">L.S.2.15 / Lassen #1</strain>
    </source>
</reference>
<dbReference type="Pfam" id="PF00528">
    <property type="entry name" value="BPD_transp_1"/>
    <property type="match status" value="1"/>
</dbReference>
<dbReference type="RefSeq" id="WP_012714343.1">
    <property type="nucleotide sequence ID" value="NC_012589.1"/>
</dbReference>
<dbReference type="InterPro" id="IPR035906">
    <property type="entry name" value="MetI-like_sf"/>
</dbReference>
<evidence type="ECO:0000256" key="3">
    <source>
        <dbReference type="ARBA" id="ARBA00022475"/>
    </source>
</evidence>
<feature type="transmembrane region" description="Helical" evidence="7">
    <location>
        <begin position="332"/>
        <end position="355"/>
    </location>
</feature>
<proteinExistence type="inferred from homology"/>
<comment type="similarity">
    <text evidence="7">Belongs to the binding-protein-dependent transport system permease family.</text>
</comment>
<sequence>MIYTKLTKLLLILIFIYLYFKDSNSGSLVRRDFLIKRGIYYIIVWFVGITIDFILPRLIPGSALASIIYSRIGGAGSNYGQNVQQEIQILVQQLGLAQYQQPLYIQYFNYLKEIVTLNFGVSLTEFPVSVSTIITEAAPWTFGIVIPAIVASFFIGNLLGRVAALSRGKISDYAILGLMMFLYTFPVFVTGEILIEVLAIDLHIFPTGGQYNTFQFLKPTMSLPFVWSVIYHAILPTLTLIIFSLAGWIMGMRNNMIPILQEDYMNYYRLMGVSEKMVASKAYRLALLPNFTSFSISLGYSVLGAVAIEYLFNYAGLGYFFNQAITGLDYPLLSGIFFMLVTAMVLSNFVADIIYTIIDPRTSQEETEGV</sequence>
<evidence type="ECO:0000256" key="4">
    <source>
        <dbReference type="ARBA" id="ARBA00022692"/>
    </source>
</evidence>
<keyword evidence="3" id="KW-1003">Cell membrane</keyword>
<evidence type="ECO:0000256" key="7">
    <source>
        <dbReference type="RuleBase" id="RU363032"/>
    </source>
</evidence>
<dbReference type="EC" id="3.6.3.24" evidence="9"/>
<dbReference type="PANTHER" id="PTHR43163">
    <property type="entry name" value="DIPEPTIDE TRANSPORT SYSTEM PERMEASE PROTEIN DPPB-RELATED"/>
    <property type="match status" value="1"/>
</dbReference>
<evidence type="ECO:0000256" key="5">
    <source>
        <dbReference type="ARBA" id="ARBA00022989"/>
    </source>
</evidence>
<accession>C3ML43</accession>
<feature type="domain" description="ABC transmembrane type-1" evidence="8">
    <location>
        <begin position="138"/>
        <end position="351"/>
    </location>
</feature>
<dbReference type="GO" id="GO:0055085">
    <property type="term" value="P:transmembrane transport"/>
    <property type="evidence" value="ECO:0007669"/>
    <property type="project" value="InterPro"/>
</dbReference>
<dbReference type="PROSITE" id="PS50928">
    <property type="entry name" value="ABC_TM1"/>
    <property type="match status" value="1"/>
</dbReference>
<evidence type="ECO:0000256" key="1">
    <source>
        <dbReference type="ARBA" id="ARBA00004651"/>
    </source>
</evidence>
<evidence type="ECO:0000313" key="10">
    <source>
        <dbReference type="Proteomes" id="UP000001747"/>
    </source>
</evidence>
<dbReference type="EMBL" id="CP001399">
    <property type="protein sequence ID" value="ACP36445.1"/>
    <property type="molecule type" value="Genomic_DNA"/>
</dbReference>
<keyword evidence="9" id="KW-0378">Hydrolase</keyword>
<dbReference type="Proteomes" id="UP000001747">
    <property type="component" value="Chromosome"/>
</dbReference>
<keyword evidence="4 7" id="KW-0812">Transmembrane</keyword>
<protein>
    <submittedName>
        <fullName evidence="9">Binding-protein-dependent transport systems inner membrane component</fullName>
        <ecNumber evidence="9">3.6.3.24</ecNumber>
    </submittedName>
</protein>
<comment type="subcellular location">
    <subcellularLocation>
        <location evidence="1 7">Cell membrane</location>
        <topology evidence="1 7">Multi-pass membrane protein</topology>
    </subcellularLocation>
</comment>
<feature type="transmembrane region" description="Helical" evidence="7">
    <location>
        <begin position="137"/>
        <end position="159"/>
    </location>
</feature>
<evidence type="ECO:0000256" key="6">
    <source>
        <dbReference type="ARBA" id="ARBA00023136"/>
    </source>
</evidence>
<evidence type="ECO:0000313" key="9">
    <source>
        <dbReference type="EMBL" id="ACP36445.1"/>
    </source>
</evidence>
<feature type="transmembrane region" description="Helical" evidence="7">
    <location>
        <begin position="225"/>
        <end position="249"/>
    </location>
</feature>